<reference evidence="1 2" key="1">
    <citation type="journal article" date="2019" name="Genome Biol. Evol.">
        <title>Insights into the evolution of the New World diploid cottons (Gossypium, subgenus Houzingenia) based on genome sequencing.</title>
        <authorList>
            <person name="Grover C.E."/>
            <person name="Arick M.A. 2nd"/>
            <person name="Thrash A."/>
            <person name="Conover J.L."/>
            <person name="Sanders W.S."/>
            <person name="Peterson D.G."/>
            <person name="Frelichowski J.E."/>
            <person name="Scheffler J.A."/>
            <person name="Scheffler B.E."/>
            <person name="Wendel J.F."/>
        </authorList>
    </citation>
    <scope>NUCLEOTIDE SEQUENCE [LARGE SCALE GENOMIC DNA]</scope>
    <source>
        <strain evidence="1">5</strain>
        <tissue evidence="1">Leaf</tissue>
    </source>
</reference>
<protein>
    <submittedName>
        <fullName evidence="1">Uncharacterized protein</fullName>
    </submittedName>
</protein>
<accession>A0A7J9CZ51</accession>
<dbReference type="PANTHER" id="PTHR35483:SF1">
    <property type="entry name" value="GLYCINE-RICH PROTEIN-RELATED"/>
    <property type="match status" value="1"/>
</dbReference>
<feature type="non-terminal residue" evidence="1">
    <location>
        <position position="90"/>
    </location>
</feature>
<evidence type="ECO:0000313" key="1">
    <source>
        <dbReference type="EMBL" id="MBA0753628.1"/>
    </source>
</evidence>
<sequence length="90" mass="10629">ASDFSNPWLHIPGKKFFASVHALISFEIIDLLSCNCDYVYIITGEELARLAKDYIKYLFGGSKSVRLKRTMYKWSQFFEKLTEKKEYDKF</sequence>
<dbReference type="AlphaFoldDB" id="A0A7J9CZ51"/>
<comment type="caution">
    <text evidence="1">The sequence shown here is derived from an EMBL/GenBank/DDBJ whole genome shotgun (WGS) entry which is preliminary data.</text>
</comment>
<dbReference type="OrthoDB" id="1680511at2759"/>
<proteinExistence type="predicted"/>
<dbReference type="EMBL" id="JABEZY010257137">
    <property type="protein sequence ID" value="MBA0753628.1"/>
    <property type="molecule type" value="Genomic_DNA"/>
</dbReference>
<feature type="non-terminal residue" evidence="1">
    <location>
        <position position="1"/>
    </location>
</feature>
<dbReference type="Proteomes" id="UP000593579">
    <property type="component" value="Unassembled WGS sequence"/>
</dbReference>
<organism evidence="1 2">
    <name type="scientific">Gossypium gossypioides</name>
    <name type="common">Mexican cotton</name>
    <name type="synonym">Selera gossypioides</name>
    <dbReference type="NCBI Taxonomy" id="34282"/>
    <lineage>
        <taxon>Eukaryota</taxon>
        <taxon>Viridiplantae</taxon>
        <taxon>Streptophyta</taxon>
        <taxon>Embryophyta</taxon>
        <taxon>Tracheophyta</taxon>
        <taxon>Spermatophyta</taxon>
        <taxon>Magnoliopsida</taxon>
        <taxon>eudicotyledons</taxon>
        <taxon>Gunneridae</taxon>
        <taxon>Pentapetalae</taxon>
        <taxon>rosids</taxon>
        <taxon>malvids</taxon>
        <taxon>Malvales</taxon>
        <taxon>Malvaceae</taxon>
        <taxon>Malvoideae</taxon>
        <taxon>Gossypium</taxon>
    </lineage>
</organism>
<name>A0A7J9CZ51_GOSGO</name>
<dbReference type="PANTHER" id="PTHR35483">
    <property type="entry name" value="NUCLEUSENVELOPE PROTEIN"/>
    <property type="match status" value="1"/>
</dbReference>
<dbReference type="GO" id="GO:0009507">
    <property type="term" value="C:chloroplast"/>
    <property type="evidence" value="ECO:0007669"/>
    <property type="project" value="TreeGrafter"/>
</dbReference>
<evidence type="ECO:0000313" key="2">
    <source>
        <dbReference type="Proteomes" id="UP000593579"/>
    </source>
</evidence>
<gene>
    <name evidence="1" type="ORF">Gogos_021305</name>
</gene>
<keyword evidence="2" id="KW-1185">Reference proteome</keyword>